<protein>
    <recommendedName>
        <fullName evidence="1">Reverse transcriptase domain-containing protein</fullName>
    </recommendedName>
</protein>
<dbReference type="AlphaFoldDB" id="A0AAE0EB65"/>
<dbReference type="InterPro" id="IPR044730">
    <property type="entry name" value="RNase_H-like_dom_plant"/>
</dbReference>
<dbReference type="InterPro" id="IPR043502">
    <property type="entry name" value="DNA/RNA_pol_sf"/>
</dbReference>
<dbReference type="Pfam" id="PF13456">
    <property type="entry name" value="RVT_3"/>
    <property type="match status" value="1"/>
</dbReference>
<reference evidence="2" key="1">
    <citation type="journal article" date="2023" name="Plant J.">
        <title>Genome sequences and population genomics provide insights into the demographic history, inbreeding, and mutation load of two 'living fossil' tree species of Dipteronia.</title>
        <authorList>
            <person name="Feng Y."/>
            <person name="Comes H.P."/>
            <person name="Chen J."/>
            <person name="Zhu S."/>
            <person name="Lu R."/>
            <person name="Zhang X."/>
            <person name="Li P."/>
            <person name="Qiu J."/>
            <person name="Olsen K.M."/>
            <person name="Qiu Y."/>
        </authorList>
    </citation>
    <scope>NUCLEOTIDE SEQUENCE</scope>
    <source>
        <strain evidence="2">NBL</strain>
    </source>
</reference>
<evidence type="ECO:0000313" key="3">
    <source>
        <dbReference type="Proteomes" id="UP001281410"/>
    </source>
</evidence>
<sequence>MAFVKDRQIMGSFIVAEDIIHSWRKDMVGGLLVKLDFEKAYDSLDHTFVDAIMENMEFGEKWRYWIRNCISTPMLSVLVNGSPTKEFALERGLRQGDLLSPFIFNMVVESLSCCFKKAFELNMLRGAVMGDNEVHVSHLQFTNDTILFLEPKAEYLVNVKRILRCFEMASGLKINFHKSCIVQVGKKSATKENWAALIKCKKESPPITYLDLPLGARPGLKGFWNLVLMRIEKRLAPWKKKFLSKGGRLVLIKVVLASIPTYVMSIFKVPVNVAQAIEKLQWSFFWGDGAEKRRMHAVDWATVCKSKRNEGLGIGRIEDKNKGLLMKWVWRFGRDEGSLWKKVICAKYGVKLNCLQWDWNVATTASPFIKAISSLFTTGSSSEKIIGEGLKVVVGSGTRVSFWKDSWNGVVPFMGAYPRIFALAVKKDGFICEFGRWREGEWIWEVELRRRIFDWEVKSFRRCLEEVNGAGLGGLDITILVAVLCARCAVASRRLVDHLFLLCSWAWEVWCKCLTWWRVACCPSNSIIVWFRGWQGLCPNAKYGRVWMTFFYAIAWTIWETRNQNVFRSVHVDMEYYVDLIRFRVAWWFKYHGSGSSDPITILIKNLEIVCIDIKHPKFPNLEAWSPPENDALKFNVDRVANGDRSRAGIGGALYNSNGAVLCSFFASMGAQEAITTEVLAIHKACSLCVEKGIFVGRRIEFISDSREAVSWVNEEGFGSLQHLNLIYDIRFMLASLGNAVVIFNPRFSNSLADALAKKGSWSTGDTVEWGGC</sequence>
<dbReference type="CDD" id="cd06222">
    <property type="entry name" value="RNase_H_like"/>
    <property type="match status" value="1"/>
</dbReference>
<dbReference type="InterPro" id="IPR012337">
    <property type="entry name" value="RNaseH-like_sf"/>
</dbReference>
<name>A0AAE0EB65_9ROSI</name>
<dbReference type="GO" id="GO:0003676">
    <property type="term" value="F:nucleic acid binding"/>
    <property type="evidence" value="ECO:0007669"/>
    <property type="project" value="InterPro"/>
</dbReference>
<accession>A0AAE0EB65</accession>
<dbReference type="PANTHER" id="PTHR33116">
    <property type="entry name" value="REVERSE TRANSCRIPTASE ZINC-BINDING DOMAIN-CONTAINING PROTEIN-RELATED-RELATED"/>
    <property type="match status" value="1"/>
</dbReference>
<proteinExistence type="predicted"/>
<dbReference type="Proteomes" id="UP001281410">
    <property type="component" value="Unassembled WGS sequence"/>
</dbReference>
<evidence type="ECO:0000259" key="1">
    <source>
        <dbReference type="PROSITE" id="PS50878"/>
    </source>
</evidence>
<dbReference type="GO" id="GO:0004523">
    <property type="term" value="F:RNA-DNA hybrid ribonuclease activity"/>
    <property type="evidence" value="ECO:0007669"/>
    <property type="project" value="InterPro"/>
</dbReference>
<feature type="domain" description="Reverse transcriptase" evidence="1">
    <location>
        <begin position="1"/>
        <end position="214"/>
    </location>
</feature>
<dbReference type="SUPFAM" id="SSF56672">
    <property type="entry name" value="DNA/RNA polymerases"/>
    <property type="match status" value="1"/>
</dbReference>
<dbReference type="EMBL" id="JANJYJ010000003">
    <property type="protein sequence ID" value="KAK3221407.1"/>
    <property type="molecule type" value="Genomic_DNA"/>
</dbReference>
<dbReference type="InterPro" id="IPR000477">
    <property type="entry name" value="RT_dom"/>
</dbReference>
<dbReference type="InterPro" id="IPR002156">
    <property type="entry name" value="RNaseH_domain"/>
</dbReference>
<dbReference type="PROSITE" id="PS50878">
    <property type="entry name" value="RT_POL"/>
    <property type="match status" value="1"/>
</dbReference>
<dbReference type="SUPFAM" id="SSF53098">
    <property type="entry name" value="Ribonuclease H-like"/>
    <property type="match status" value="1"/>
</dbReference>
<dbReference type="PANTHER" id="PTHR33116:SF75">
    <property type="entry name" value="RIBONUCLEASE H PROTEIN"/>
    <property type="match status" value="1"/>
</dbReference>
<keyword evidence="3" id="KW-1185">Reference proteome</keyword>
<comment type="caution">
    <text evidence="2">The sequence shown here is derived from an EMBL/GenBank/DDBJ whole genome shotgun (WGS) entry which is preliminary data.</text>
</comment>
<dbReference type="InterPro" id="IPR036397">
    <property type="entry name" value="RNaseH_sf"/>
</dbReference>
<gene>
    <name evidence="2" type="ORF">Dsin_008432</name>
</gene>
<dbReference type="Pfam" id="PF00078">
    <property type="entry name" value="RVT_1"/>
    <property type="match status" value="1"/>
</dbReference>
<evidence type="ECO:0000313" key="2">
    <source>
        <dbReference type="EMBL" id="KAK3221407.1"/>
    </source>
</evidence>
<dbReference type="Gene3D" id="3.30.420.10">
    <property type="entry name" value="Ribonuclease H-like superfamily/Ribonuclease H"/>
    <property type="match status" value="1"/>
</dbReference>
<organism evidence="2 3">
    <name type="scientific">Dipteronia sinensis</name>
    <dbReference type="NCBI Taxonomy" id="43782"/>
    <lineage>
        <taxon>Eukaryota</taxon>
        <taxon>Viridiplantae</taxon>
        <taxon>Streptophyta</taxon>
        <taxon>Embryophyta</taxon>
        <taxon>Tracheophyta</taxon>
        <taxon>Spermatophyta</taxon>
        <taxon>Magnoliopsida</taxon>
        <taxon>eudicotyledons</taxon>
        <taxon>Gunneridae</taxon>
        <taxon>Pentapetalae</taxon>
        <taxon>rosids</taxon>
        <taxon>malvids</taxon>
        <taxon>Sapindales</taxon>
        <taxon>Sapindaceae</taxon>
        <taxon>Hippocastanoideae</taxon>
        <taxon>Acereae</taxon>
        <taxon>Dipteronia</taxon>
    </lineage>
</organism>